<evidence type="ECO:0000256" key="3">
    <source>
        <dbReference type="ARBA" id="ARBA00022692"/>
    </source>
</evidence>
<dbReference type="GO" id="GO:0005886">
    <property type="term" value="C:plasma membrane"/>
    <property type="evidence" value="ECO:0007669"/>
    <property type="project" value="UniProtKB-SubCell"/>
</dbReference>
<dbReference type="OrthoDB" id="45037at2"/>
<dbReference type="eggNOG" id="COG4603">
    <property type="taxonomic scope" value="Bacteria"/>
</dbReference>
<keyword evidence="3 6" id="KW-0812">Transmembrane</keyword>
<feature type="transmembrane region" description="Helical" evidence="6">
    <location>
        <begin position="279"/>
        <end position="307"/>
    </location>
</feature>
<keyword evidence="5 6" id="KW-0472">Membrane</keyword>
<feature type="transmembrane region" description="Helical" evidence="6">
    <location>
        <begin position="195"/>
        <end position="213"/>
    </location>
</feature>
<dbReference type="Pfam" id="PF02653">
    <property type="entry name" value="BPD_transp_2"/>
    <property type="match status" value="1"/>
</dbReference>
<evidence type="ECO:0000256" key="6">
    <source>
        <dbReference type="SAM" id="Phobius"/>
    </source>
</evidence>
<feature type="transmembrane region" description="Helical" evidence="6">
    <location>
        <begin position="319"/>
        <end position="339"/>
    </location>
</feature>
<evidence type="ECO:0000256" key="2">
    <source>
        <dbReference type="ARBA" id="ARBA00022475"/>
    </source>
</evidence>
<protein>
    <submittedName>
        <fullName evidence="7">ABC-type uncharacterized transport system, permease component</fullName>
    </submittedName>
</protein>
<evidence type="ECO:0000313" key="7">
    <source>
        <dbReference type="EMBL" id="EHQ91140.1"/>
    </source>
</evidence>
<keyword evidence="4 6" id="KW-1133">Transmembrane helix</keyword>
<feature type="transmembrane region" description="Helical" evidence="6">
    <location>
        <begin position="61"/>
        <end position="79"/>
    </location>
</feature>
<feature type="transmembrane region" description="Helical" evidence="6">
    <location>
        <begin position="144"/>
        <end position="162"/>
    </location>
</feature>
<evidence type="ECO:0000313" key="8">
    <source>
        <dbReference type="Proteomes" id="UP000005104"/>
    </source>
</evidence>
<dbReference type="Proteomes" id="UP000005104">
    <property type="component" value="Chromosome"/>
</dbReference>
<dbReference type="GO" id="GO:0022857">
    <property type="term" value="F:transmembrane transporter activity"/>
    <property type="evidence" value="ECO:0007669"/>
    <property type="project" value="InterPro"/>
</dbReference>
<comment type="subcellular location">
    <subcellularLocation>
        <location evidence="1">Cell membrane</location>
        <topology evidence="1">Multi-pass membrane protein</topology>
    </subcellularLocation>
</comment>
<dbReference type="RefSeq" id="WP_007785918.1">
    <property type="nucleotide sequence ID" value="NZ_CM001441.1"/>
</dbReference>
<sequence>MLKENGIVKGFCHSVLPAVVTIALAFGVSALLLLVSDHHPLEAFSTLLTSAFGSPSRIAEVLIRTAPLMVMALGISIAFKSQVWNIGGDGQFTLGAIFAAFVALNLNLPGFIVLPLSFLAAFLGGALWGGLAGYLRAKFNANEVITTLMLNYIAGYLLSWLIRYPMIDPDGHGFPQTPLLAQQYHLPVILSGTRLHMGIVVALIIVLLGYLFWRSSLGFRIELVGENKECAKYCGIDVSKTIILTMVISAGLCGVAGWGEVVGVQYRLLDNISSGYGNLAIVIALLGNLNPLGIAVSSFFFAALMVGGNTMQLMAGIPFSLITVIQGLVIVFVISRVVYAQWRDNVANRHFNSGVRQSARGSH</sequence>
<dbReference type="PANTHER" id="PTHR47089:SF1">
    <property type="entry name" value="GUANOSINE ABC TRANSPORTER PERMEASE PROTEIN NUPP"/>
    <property type="match status" value="1"/>
</dbReference>
<name>H5XXD4_9FIRM</name>
<feature type="transmembrane region" description="Helical" evidence="6">
    <location>
        <begin position="241"/>
        <end position="259"/>
    </location>
</feature>
<dbReference type="CDD" id="cd06580">
    <property type="entry name" value="TM_PBP1_transp_TpRbsC_like"/>
    <property type="match status" value="1"/>
</dbReference>
<reference evidence="7 8" key="1">
    <citation type="submission" date="2011-11" db="EMBL/GenBank/DDBJ databases">
        <title>The Noncontiguous Finished genome of Desulfosporosinus youngiae DSM 17734.</title>
        <authorList>
            <consortium name="US DOE Joint Genome Institute (JGI-PGF)"/>
            <person name="Lucas S."/>
            <person name="Han J."/>
            <person name="Lapidus A."/>
            <person name="Cheng J.-F."/>
            <person name="Goodwin L."/>
            <person name="Pitluck S."/>
            <person name="Peters L."/>
            <person name="Ovchinnikova G."/>
            <person name="Lu M."/>
            <person name="Land M.L."/>
            <person name="Hauser L."/>
            <person name="Pester M."/>
            <person name="Spring S."/>
            <person name="Ollivier B."/>
            <person name="Rattei T."/>
            <person name="Klenk H.-P."/>
            <person name="Wagner M."/>
            <person name="Loy A."/>
            <person name="Woyke T.J."/>
        </authorList>
    </citation>
    <scope>NUCLEOTIDE SEQUENCE [LARGE SCALE GENOMIC DNA]</scope>
    <source>
        <strain evidence="7 8">DSM 17734</strain>
    </source>
</reference>
<dbReference type="EMBL" id="CM001441">
    <property type="protein sequence ID" value="EHQ91140.1"/>
    <property type="molecule type" value="Genomic_DNA"/>
</dbReference>
<organism evidence="7 8">
    <name type="scientific">Desulfosporosinus youngiae DSM 17734</name>
    <dbReference type="NCBI Taxonomy" id="768710"/>
    <lineage>
        <taxon>Bacteria</taxon>
        <taxon>Bacillati</taxon>
        <taxon>Bacillota</taxon>
        <taxon>Clostridia</taxon>
        <taxon>Eubacteriales</taxon>
        <taxon>Desulfitobacteriaceae</taxon>
        <taxon>Desulfosporosinus</taxon>
    </lineage>
</organism>
<dbReference type="STRING" id="768710.DesyoDRAFT_4181"/>
<evidence type="ECO:0000256" key="1">
    <source>
        <dbReference type="ARBA" id="ARBA00004651"/>
    </source>
</evidence>
<feature type="transmembrane region" description="Helical" evidence="6">
    <location>
        <begin position="12"/>
        <end position="35"/>
    </location>
</feature>
<gene>
    <name evidence="7" type="ORF">DesyoDRAFT_4181</name>
</gene>
<dbReference type="PANTHER" id="PTHR47089">
    <property type="entry name" value="ABC TRANSPORTER, PERMEASE PROTEIN"/>
    <property type="match status" value="1"/>
</dbReference>
<evidence type="ECO:0000256" key="4">
    <source>
        <dbReference type="ARBA" id="ARBA00022989"/>
    </source>
</evidence>
<keyword evidence="2" id="KW-1003">Cell membrane</keyword>
<feature type="transmembrane region" description="Helical" evidence="6">
    <location>
        <begin position="91"/>
        <end position="112"/>
    </location>
</feature>
<evidence type="ECO:0000256" key="5">
    <source>
        <dbReference type="ARBA" id="ARBA00023136"/>
    </source>
</evidence>
<accession>H5XXD4</accession>
<dbReference type="InterPro" id="IPR001851">
    <property type="entry name" value="ABC_transp_permease"/>
</dbReference>
<feature type="transmembrane region" description="Helical" evidence="6">
    <location>
        <begin position="118"/>
        <end position="137"/>
    </location>
</feature>
<proteinExistence type="predicted"/>
<keyword evidence="8" id="KW-1185">Reference proteome</keyword>
<dbReference type="HOGENOM" id="CLU_040769_0_0_9"/>
<dbReference type="AlphaFoldDB" id="H5XXD4"/>